<reference evidence="3" key="2">
    <citation type="submission" date="2021-09" db="EMBL/GenBank/DDBJ databases">
        <authorList>
            <person name="Jia N."/>
            <person name="Wang J."/>
            <person name="Shi W."/>
            <person name="Du L."/>
            <person name="Sun Y."/>
            <person name="Zhan W."/>
            <person name="Jiang J."/>
            <person name="Wang Q."/>
            <person name="Zhang B."/>
            <person name="Ji P."/>
            <person name="Sakyi L.B."/>
            <person name="Cui X."/>
            <person name="Yuan T."/>
            <person name="Jiang B."/>
            <person name="Yang W."/>
            <person name="Lam T.T.-Y."/>
            <person name="Chang Q."/>
            <person name="Ding S."/>
            <person name="Wang X."/>
            <person name="Zhu J."/>
            <person name="Ruan X."/>
            <person name="Zhao L."/>
            <person name="Wei J."/>
            <person name="Que T."/>
            <person name="Du C."/>
            <person name="Cheng J."/>
            <person name="Dai P."/>
            <person name="Han X."/>
            <person name="Huang E."/>
            <person name="Gao Y."/>
            <person name="Liu J."/>
            <person name="Shao H."/>
            <person name="Ye R."/>
            <person name="Li L."/>
            <person name="Wei W."/>
            <person name="Wang X."/>
            <person name="Wang C."/>
            <person name="Huo Q."/>
            <person name="Li W."/>
            <person name="Guo W."/>
            <person name="Chen H."/>
            <person name="Chen S."/>
            <person name="Zhou L."/>
            <person name="Zhou L."/>
            <person name="Ni X."/>
            <person name="Tian J."/>
            <person name="Zhou Y."/>
            <person name="Sheng Y."/>
            <person name="Liu T."/>
            <person name="Pan Y."/>
            <person name="Xia L."/>
            <person name="Li J."/>
            <person name="Zhao F."/>
            <person name="Cao W."/>
        </authorList>
    </citation>
    <scope>NUCLEOTIDE SEQUENCE</scope>
    <source>
        <strain evidence="3">Rmic-2018</strain>
        <tissue evidence="3">Larvae</tissue>
    </source>
</reference>
<feature type="region of interest" description="Disordered" evidence="1">
    <location>
        <begin position="509"/>
        <end position="550"/>
    </location>
</feature>
<dbReference type="AlphaFoldDB" id="A0A9J6EPL4"/>
<gene>
    <name evidence="3" type="ORF">HPB51_000537</name>
</gene>
<evidence type="ECO:0000313" key="3">
    <source>
        <dbReference type="EMBL" id="KAH8036435.1"/>
    </source>
</evidence>
<keyword evidence="2" id="KW-1133">Transmembrane helix</keyword>
<name>A0A9J6EPL4_RHIMP</name>
<evidence type="ECO:0000256" key="1">
    <source>
        <dbReference type="SAM" id="MobiDB-lite"/>
    </source>
</evidence>
<accession>A0A9J6EPL4</accession>
<proteinExistence type="predicted"/>
<evidence type="ECO:0000256" key="2">
    <source>
        <dbReference type="SAM" id="Phobius"/>
    </source>
</evidence>
<evidence type="ECO:0000313" key="4">
    <source>
        <dbReference type="Proteomes" id="UP000821866"/>
    </source>
</evidence>
<feature type="compositionally biased region" description="Basic and acidic residues" evidence="1">
    <location>
        <begin position="518"/>
        <end position="550"/>
    </location>
</feature>
<protein>
    <recommendedName>
        <fullName evidence="5">Transmembrane protein</fullName>
    </recommendedName>
</protein>
<reference evidence="3" key="1">
    <citation type="journal article" date="2020" name="Cell">
        <title>Large-Scale Comparative Analyses of Tick Genomes Elucidate Their Genetic Diversity and Vector Capacities.</title>
        <authorList>
            <consortium name="Tick Genome and Microbiome Consortium (TIGMIC)"/>
            <person name="Jia N."/>
            <person name="Wang J."/>
            <person name="Shi W."/>
            <person name="Du L."/>
            <person name="Sun Y."/>
            <person name="Zhan W."/>
            <person name="Jiang J.F."/>
            <person name="Wang Q."/>
            <person name="Zhang B."/>
            <person name="Ji P."/>
            <person name="Bell-Sakyi L."/>
            <person name="Cui X.M."/>
            <person name="Yuan T.T."/>
            <person name="Jiang B.G."/>
            <person name="Yang W.F."/>
            <person name="Lam T.T."/>
            <person name="Chang Q.C."/>
            <person name="Ding S.J."/>
            <person name="Wang X.J."/>
            <person name="Zhu J.G."/>
            <person name="Ruan X.D."/>
            <person name="Zhao L."/>
            <person name="Wei J.T."/>
            <person name="Ye R.Z."/>
            <person name="Que T.C."/>
            <person name="Du C.H."/>
            <person name="Zhou Y.H."/>
            <person name="Cheng J.X."/>
            <person name="Dai P.F."/>
            <person name="Guo W.B."/>
            <person name="Han X.H."/>
            <person name="Huang E.J."/>
            <person name="Li L.F."/>
            <person name="Wei W."/>
            <person name="Gao Y.C."/>
            <person name="Liu J.Z."/>
            <person name="Shao H.Z."/>
            <person name="Wang X."/>
            <person name="Wang C.C."/>
            <person name="Yang T.C."/>
            <person name="Huo Q.B."/>
            <person name="Li W."/>
            <person name="Chen H.Y."/>
            <person name="Chen S.E."/>
            <person name="Zhou L.G."/>
            <person name="Ni X.B."/>
            <person name="Tian J.H."/>
            <person name="Sheng Y."/>
            <person name="Liu T."/>
            <person name="Pan Y.S."/>
            <person name="Xia L.Y."/>
            <person name="Li J."/>
            <person name="Zhao F."/>
            <person name="Cao W.C."/>
        </authorList>
    </citation>
    <scope>NUCLEOTIDE SEQUENCE</scope>
    <source>
        <strain evidence="3">Rmic-2018</strain>
    </source>
</reference>
<feature type="region of interest" description="Disordered" evidence="1">
    <location>
        <begin position="198"/>
        <end position="235"/>
    </location>
</feature>
<keyword evidence="2" id="KW-0812">Transmembrane</keyword>
<feature type="region of interest" description="Disordered" evidence="1">
    <location>
        <begin position="95"/>
        <end position="134"/>
    </location>
</feature>
<organism evidence="3 4">
    <name type="scientific">Rhipicephalus microplus</name>
    <name type="common">Cattle tick</name>
    <name type="synonym">Boophilus microplus</name>
    <dbReference type="NCBI Taxonomy" id="6941"/>
    <lineage>
        <taxon>Eukaryota</taxon>
        <taxon>Metazoa</taxon>
        <taxon>Ecdysozoa</taxon>
        <taxon>Arthropoda</taxon>
        <taxon>Chelicerata</taxon>
        <taxon>Arachnida</taxon>
        <taxon>Acari</taxon>
        <taxon>Parasitiformes</taxon>
        <taxon>Ixodida</taxon>
        <taxon>Ixodoidea</taxon>
        <taxon>Ixodidae</taxon>
        <taxon>Rhipicephalinae</taxon>
        <taxon>Rhipicephalus</taxon>
        <taxon>Boophilus</taxon>
    </lineage>
</organism>
<dbReference type="EMBL" id="JABSTU010000002">
    <property type="protein sequence ID" value="KAH8036435.1"/>
    <property type="molecule type" value="Genomic_DNA"/>
</dbReference>
<keyword evidence="2" id="KW-0472">Membrane</keyword>
<keyword evidence="4" id="KW-1185">Reference proteome</keyword>
<feature type="transmembrane region" description="Helical" evidence="2">
    <location>
        <begin position="34"/>
        <end position="65"/>
    </location>
</feature>
<comment type="caution">
    <text evidence="3">The sequence shown here is derived from an EMBL/GenBank/DDBJ whole genome shotgun (WGS) entry which is preliminary data.</text>
</comment>
<sequence>MAFQKCPWDTSINLANQCSCSSSRTGLFSLHTGGWLLSGAVLFFLLTFTVPMLVSSASMVLGIAIERFVCHPLESPTAPECRHLLAFAHDTLIPQPQKKKQKQSSEALKEPVGSNGREPEGDSGKLEGSVTDSVQRSVPDILEANADGPLGDLDASNVVHPLTRLPAHPLTQSEESLHDIRERWIARRFLLRRLPAMSEETGEDAKDESGSSYIVRSPNAHSAAHVSNRSRRPKQAVALREDLSVGRRGTHVLLLSEFNNVELVKGRHGGIGGLEGSATEFLPLLRDAVRGQPRVLRLQRDRRIPDGVFFSDDDVDVPVVHREATDSPEAYDDFIDEADVHALNDTDSFPLPVDVKSYRRRPRGHPHLGDAAFRGRAAALPLWEDANAWASNTDSSIYVHQEVDRGVDDGNALLSWKGGGPFARPQSYDDDLAGVPGFSGASDRSLSFAVNEDSKASEAKRRRGRRRWEVESSRSTFLRNESYGWATVWNGSRRLAKFESSYTSSSRRNIHRKHLHSRRDYSDAPTQEHHDRATGDGAEHDKPADEDKEKQVDDAINATLKLFTLDVLVGILNRFQDCRFNKHSAFQLVGPDMAIDVTSAFVGNSSPWLSVFEEQGAPPKFDAVEKMSADLSSLQLPAEVEGRLKGLNDDSLTPLYFDEISRKAKKARTTLEDVIKSRQELQSQEQQPHVGIQFVYL</sequence>
<evidence type="ECO:0008006" key="5">
    <source>
        <dbReference type="Google" id="ProtNLM"/>
    </source>
</evidence>
<dbReference type="Proteomes" id="UP000821866">
    <property type="component" value="Chromosome 10"/>
</dbReference>